<feature type="region of interest" description="Disordered" evidence="1">
    <location>
        <begin position="40"/>
        <end position="84"/>
    </location>
</feature>
<evidence type="ECO:0000313" key="3">
    <source>
        <dbReference type="Proteomes" id="UP001359559"/>
    </source>
</evidence>
<feature type="compositionally biased region" description="Polar residues" evidence="1">
    <location>
        <begin position="62"/>
        <end position="84"/>
    </location>
</feature>
<dbReference type="EMBL" id="JAYKXN010000001">
    <property type="protein sequence ID" value="KAK7317837.1"/>
    <property type="molecule type" value="Genomic_DNA"/>
</dbReference>
<proteinExistence type="predicted"/>
<evidence type="ECO:0000256" key="1">
    <source>
        <dbReference type="SAM" id="MobiDB-lite"/>
    </source>
</evidence>
<protein>
    <submittedName>
        <fullName evidence="2">Uncharacterized protein</fullName>
    </submittedName>
</protein>
<sequence>MQRVQSSNGGFHYHFPKNAKSSAELLLMFNKVKREKMVGSRERIHEVDEHVQQEDPRKKNRTSLSLTKAANNQQDPSKVKSTSLPITKVVIQANGSNPKQRKEPTVQVKGYNLNQRKETMINMATQSRRRY</sequence>
<dbReference type="Proteomes" id="UP001359559">
    <property type="component" value="Unassembled WGS sequence"/>
</dbReference>
<gene>
    <name evidence="2" type="ORF">RJT34_02406</name>
</gene>
<feature type="compositionally biased region" description="Basic and acidic residues" evidence="1">
    <location>
        <begin position="40"/>
        <end position="57"/>
    </location>
</feature>
<accession>A0AAN9Q0X6</accession>
<name>A0AAN9Q0X6_CLITE</name>
<reference evidence="2 3" key="1">
    <citation type="submission" date="2024-01" db="EMBL/GenBank/DDBJ databases">
        <title>The genomes of 5 underutilized Papilionoideae crops provide insights into root nodulation and disease resistance.</title>
        <authorList>
            <person name="Yuan L."/>
        </authorList>
    </citation>
    <scope>NUCLEOTIDE SEQUENCE [LARGE SCALE GENOMIC DNA]</scope>
    <source>
        <strain evidence="2">LY-2023</strain>
        <tissue evidence="2">Leaf</tissue>
    </source>
</reference>
<dbReference type="AlphaFoldDB" id="A0AAN9Q0X6"/>
<organism evidence="2 3">
    <name type="scientific">Clitoria ternatea</name>
    <name type="common">Butterfly pea</name>
    <dbReference type="NCBI Taxonomy" id="43366"/>
    <lineage>
        <taxon>Eukaryota</taxon>
        <taxon>Viridiplantae</taxon>
        <taxon>Streptophyta</taxon>
        <taxon>Embryophyta</taxon>
        <taxon>Tracheophyta</taxon>
        <taxon>Spermatophyta</taxon>
        <taxon>Magnoliopsida</taxon>
        <taxon>eudicotyledons</taxon>
        <taxon>Gunneridae</taxon>
        <taxon>Pentapetalae</taxon>
        <taxon>rosids</taxon>
        <taxon>fabids</taxon>
        <taxon>Fabales</taxon>
        <taxon>Fabaceae</taxon>
        <taxon>Papilionoideae</taxon>
        <taxon>50 kb inversion clade</taxon>
        <taxon>NPAAA clade</taxon>
        <taxon>indigoferoid/millettioid clade</taxon>
        <taxon>Phaseoleae</taxon>
        <taxon>Clitoria</taxon>
    </lineage>
</organism>
<keyword evidence="3" id="KW-1185">Reference proteome</keyword>
<comment type="caution">
    <text evidence="2">The sequence shown here is derived from an EMBL/GenBank/DDBJ whole genome shotgun (WGS) entry which is preliminary data.</text>
</comment>
<evidence type="ECO:0000313" key="2">
    <source>
        <dbReference type="EMBL" id="KAK7317837.1"/>
    </source>
</evidence>